<evidence type="ECO:0000256" key="5">
    <source>
        <dbReference type="SAM" id="Phobius"/>
    </source>
</evidence>
<feature type="transmembrane region" description="Helical" evidence="5">
    <location>
        <begin position="300"/>
        <end position="320"/>
    </location>
</feature>
<feature type="domain" description="ABC-2 type transporter transmembrane" evidence="6">
    <location>
        <begin position="92"/>
        <end position="374"/>
    </location>
</feature>
<protein>
    <submittedName>
        <fullName evidence="7">ABC transporter permease</fullName>
    </submittedName>
</protein>
<feature type="transmembrane region" description="Helical" evidence="5">
    <location>
        <begin position="231"/>
        <end position="256"/>
    </location>
</feature>
<feature type="transmembrane region" description="Helical" evidence="5">
    <location>
        <begin position="353"/>
        <end position="374"/>
    </location>
</feature>
<dbReference type="InterPro" id="IPR013525">
    <property type="entry name" value="ABC2_TM"/>
</dbReference>
<keyword evidence="3 5" id="KW-1133">Transmembrane helix</keyword>
<comment type="subcellular location">
    <subcellularLocation>
        <location evidence="1">Membrane</location>
        <topology evidence="1">Multi-pass membrane protein</topology>
    </subcellularLocation>
</comment>
<feature type="transmembrane region" description="Helical" evidence="5">
    <location>
        <begin position="33"/>
        <end position="52"/>
    </location>
</feature>
<sequence>MTQQNTSPRTISVMEGVRLVAGREISTAVRAKAMWWSLASIVAIIALVLLGGRFLGDVMSAITGGNGEDQQIGTTLPESALPADAIAGDLVRIDTVDDAVAQLESGELDALVLSGADAEGLELHAEDGEVISPETVANTPSYVIVGKDSVPDSLSQSLTLSPLTGSLEFDQQQIPQFMMMFVALGYGLVFFLAIMLYAQRLSQSIVEEKASRIVELLVSTVKPGTILAGKIVGGTVLAMVQVIVIVAAALICLAVAGQLGQVPDIGVSLVWFSVLTLLGFMFYASMYAALSATVSRPEDVASVTAPLTYLLMIPYIGPMLGFQNETLMTWLSYIPVSSPVAMPLRILQGSAQWWEPLAATAVMVVFVVVVIWLAGRIYRNSVLRTGTRVKLADALRS</sequence>
<accession>A0ABY4MX58</accession>
<evidence type="ECO:0000313" key="7">
    <source>
        <dbReference type="EMBL" id="UQN15018.1"/>
    </source>
</evidence>
<evidence type="ECO:0000256" key="1">
    <source>
        <dbReference type="ARBA" id="ARBA00004141"/>
    </source>
</evidence>
<reference evidence="7" key="1">
    <citation type="submission" date="2022-05" db="EMBL/GenBank/DDBJ databases">
        <title>Complete genome sequence of toluene-degrading Gulosibacter sediminis strain ACHW.36C.</title>
        <authorList>
            <person name="Wai A.C."/>
            <person name="Lai G.K."/>
            <person name="Griffin S.D."/>
            <person name="Leung F.C."/>
        </authorList>
    </citation>
    <scope>NUCLEOTIDE SEQUENCE [LARGE SCALE GENOMIC DNA]</scope>
    <source>
        <strain evidence="7">ACHW.36C</strain>
    </source>
</reference>
<evidence type="ECO:0000259" key="6">
    <source>
        <dbReference type="Pfam" id="PF12698"/>
    </source>
</evidence>
<keyword evidence="4 5" id="KW-0472">Membrane</keyword>
<dbReference type="Pfam" id="PF12698">
    <property type="entry name" value="ABC2_membrane_3"/>
    <property type="match status" value="1"/>
</dbReference>
<organism evidence="7">
    <name type="scientific">Gulosibacter sediminis</name>
    <dbReference type="NCBI Taxonomy" id="1729695"/>
    <lineage>
        <taxon>Bacteria</taxon>
        <taxon>Bacillati</taxon>
        <taxon>Actinomycetota</taxon>
        <taxon>Actinomycetes</taxon>
        <taxon>Micrococcales</taxon>
        <taxon>Microbacteriaceae</taxon>
        <taxon>Gulosibacter</taxon>
    </lineage>
</organism>
<dbReference type="PANTHER" id="PTHR43471">
    <property type="entry name" value="ABC TRANSPORTER PERMEASE"/>
    <property type="match status" value="1"/>
</dbReference>
<keyword evidence="2 5" id="KW-0812">Transmembrane</keyword>
<proteinExistence type="predicted"/>
<feature type="transmembrane region" description="Helical" evidence="5">
    <location>
        <begin position="177"/>
        <end position="198"/>
    </location>
</feature>
<name>A0ABY4MX58_9MICO</name>
<gene>
    <name evidence="7" type="ORF">M3M28_00685</name>
</gene>
<evidence type="ECO:0000256" key="4">
    <source>
        <dbReference type="ARBA" id="ARBA00023136"/>
    </source>
</evidence>
<evidence type="ECO:0000256" key="3">
    <source>
        <dbReference type="ARBA" id="ARBA00022989"/>
    </source>
</evidence>
<evidence type="ECO:0000256" key="2">
    <source>
        <dbReference type="ARBA" id="ARBA00022692"/>
    </source>
</evidence>
<feature type="transmembrane region" description="Helical" evidence="5">
    <location>
        <begin position="268"/>
        <end position="288"/>
    </location>
</feature>
<dbReference type="EMBL" id="CP097160">
    <property type="protein sequence ID" value="UQN15018.1"/>
    <property type="molecule type" value="Genomic_DNA"/>
</dbReference>